<gene>
    <name evidence="2" type="ORF">PENTCL1PPCAC_26305</name>
</gene>
<comment type="caution">
    <text evidence="2">The sequence shown here is derived from an EMBL/GenBank/DDBJ whole genome shotgun (WGS) entry which is preliminary data.</text>
</comment>
<sequence length="408" mass="44970">MSSVTKKTPRRRVIISSDEDSDVDQQDVPNPAAGDDSVVVESDVDDDVVKESDEDHSDVVAESEEELLEDDGSAPCTPVMKDQSGSFVASTPLNRKKPVEEEALNETFDRMSVGEGERSAASCSLSNSSIDNNDRDRSFRGKEVEESPISKRLGAQTDSKSKQALRERLLRKSAVAARGSPSTPSRDSNRSSSLLNSTLSPIVGLKPIPQYAKDEDSRGSVSDMDTRSPLNKSGEDLPATRNHSRSSGSGSVLDETREKMDGTRSGRASNDGSMENRREGSFSPGSEKENGEKRVVRKKLNMDDVVVKKDEEEEKVRKFMTPRKTTKIVDSDEEKEEGVKTEAYPNIESDDEEEKKKEMSIVEILDSDEEEEKHNIVDSENEEPPQLNTEEKEDIDKAMVISSSSPSS</sequence>
<feature type="compositionally biased region" description="Basic and acidic residues" evidence="1">
    <location>
        <begin position="254"/>
        <end position="264"/>
    </location>
</feature>
<evidence type="ECO:0000256" key="1">
    <source>
        <dbReference type="SAM" id="MobiDB-lite"/>
    </source>
</evidence>
<feature type="compositionally biased region" description="Basic and acidic residues" evidence="1">
    <location>
        <begin position="159"/>
        <end position="170"/>
    </location>
</feature>
<feature type="compositionally biased region" description="Low complexity" evidence="1">
    <location>
        <begin position="119"/>
        <end position="131"/>
    </location>
</feature>
<dbReference type="EMBL" id="BTSX01000006">
    <property type="protein sequence ID" value="GMT04131.1"/>
    <property type="molecule type" value="Genomic_DNA"/>
</dbReference>
<feature type="compositionally biased region" description="Basic and acidic residues" evidence="1">
    <location>
        <begin position="47"/>
        <end position="59"/>
    </location>
</feature>
<protein>
    <submittedName>
        <fullName evidence="2">Uncharacterized protein</fullName>
    </submittedName>
</protein>
<feature type="compositionally biased region" description="Low complexity" evidence="1">
    <location>
        <begin position="180"/>
        <end position="201"/>
    </location>
</feature>
<evidence type="ECO:0000313" key="2">
    <source>
        <dbReference type="EMBL" id="GMT04131.1"/>
    </source>
</evidence>
<feature type="compositionally biased region" description="Basic and acidic residues" evidence="1">
    <location>
        <begin position="132"/>
        <end position="149"/>
    </location>
</feature>
<feature type="compositionally biased region" description="Polar residues" evidence="1">
    <location>
        <begin position="83"/>
        <end position="93"/>
    </location>
</feature>
<organism evidence="2 3">
    <name type="scientific">Pristionchus entomophagus</name>
    <dbReference type="NCBI Taxonomy" id="358040"/>
    <lineage>
        <taxon>Eukaryota</taxon>
        <taxon>Metazoa</taxon>
        <taxon>Ecdysozoa</taxon>
        <taxon>Nematoda</taxon>
        <taxon>Chromadorea</taxon>
        <taxon>Rhabditida</taxon>
        <taxon>Rhabditina</taxon>
        <taxon>Diplogasteromorpha</taxon>
        <taxon>Diplogasteroidea</taxon>
        <taxon>Neodiplogasteridae</taxon>
        <taxon>Pristionchus</taxon>
    </lineage>
</organism>
<dbReference type="AlphaFoldDB" id="A0AAV5UCJ2"/>
<keyword evidence="3" id="KW-1185">Reference proteome</keyword>
<feature type="region of interest" description="Disordered" evidence="1">
    <location>
        <begin position="1"/>
        <end position="304"/>
    </location>
</feature>
<accession>A0AAV5UCJ2</accession>
<feature type="non-terminal residue" evidence="2">
    <location>
        <position position="408"/>
    </location>
</feature>
<dbReference type="Proteomes" id="UP001432027">
    <property type="component" value="Unassembled WGS sequence"/>
</dbReference>
<evidence type="ECO:0000313" key="3">
    <source>
        <dbReference type="Proteomes" id="UP001432027"/>
    </source>
</evidence>
<proteinExistence type="predicted"/>
<feature type="region of interest" description="Disordered" evidence="1">
    <location>
        <begin position="327"/>
        <end position="408"/>
    </location>
</feature>
<name>A0AAV5UCJ2_9BILA</name>
<feature type="compositionally biased region" description="Basic and acidic residues" evidence="1">
    <location>
        <begin position="274"/>
        <end position="304"/>
    </location>
</feature>
<feature type="compositionally biased region" description="Acidic residues" evidence="1">
    <location>
        <begin position="60"/>
        <end position="72"/>
    </location>
</feature>
<reference evidence="2" key="1">
    <citation type="submission" date="2023-10" db="EMBL/GenBank/DDBJ databases">
        <title>Genome assembly of Pristionchus species.</title>
        <authorList>
            <person name="Yoshida K."/>
            <person name="Sommer R.J."/>
        </authorList>
    </citation>
    <scope>NUCLEOTIDE SEQUENCE</scope>
    <source>
        <strain evidence="2">RS0144</strain>
    </source>
</reference>